<name>A0A5N6N2E8_9ASTR</name>
<gene>
    <name evidence="1" type="ORF">E3N88_24633</name>
</gene>
<evidence type="ECO:0000313" key="2">
    <source>
        <dbReference type="Proteomes" id="UP000326396"/>
    </source>
</evidence>
<dbReference type="AlphaFoldDB" id="A0A5N6N2E8"/>
<dbReference type="EMBL" id="SZYD01000013">
    <property type="protein sequence ID" value="KAD4384465.1"/>
    <property type="molecule type" value="Genomic_DNA"/>
</dbReference>
<accession>A0A5N6N2E8</accession>
<comment type="caution">
    <text evidence="1">The sequence shown here is derived from an EMBL/GenBank/DDBJ whole genome shotgun (WGS) entry which is preliminary data.</text>
</comment>
<sequence>MPVDYVEEDNGDGTVAEVIAVTVVPTGLHLCEYAVEEEGLQKGFWQKFEHETLNYKSYPVRVGLNPQPDNPTHSTT</sequence>
<organism evidence="1 2">
    <name type="scientific">Mikania micrantha</name>
    <name type="common">bitter vine</name>
    <dbReference type="NCBI Taxonomy" id="192012"/>
    <lineage>
        <taxon>Eukaryota</taxon>
        <taxon>Viridiplantae</taxon>
        <taxon>Streptophyta</taxon>
        <taxon>Embryophyta</taxon>
        <taxon>Tracheophyta</taxon>
        <taxon>Spermatophyta</taxon>
        <taxon>Magnoliopsida</taxon>
        <taxon>eudicotyledons</taxon>
        <taxon>Gunneridae</taxon>
        <taxon>Pentapetalae</taxon>
        <taxon>asterids</taxon>
        <taxon>campanulids</taxon>
        <taxon>Asterales</taxon>
        <taxon>Asteraceae</taxon>
        <taxon>Asteroideae</taxon>
        <taxon>Heliantheae alliance</taxon>
        <taxon>Eupatorieae</taxon>
        <taxon>Mikania</taxon>
    </lineage>
</organism>
<keyword evidence="2" id="KW-1185">Reference proteome</keyword>
<reference evidence="1 2" key="1">
    <citation type="submission" date="2019-05" db="EMBL/GenBank/DDBJ databases">
        <title>Mikania micrantha, genome provides insights into the molecular mechanism of rapid growth.</title>
        <authorList>
            <person name="Liu B."/>
        </authorList>
    </citation>
    <scope>NUCLEOTIDE SEQUENCE [LARGE SCALE GENOMIC DNA]</scope>
    <source>
        <strain evidence="1">NLD-2019</strain>
        <tissue evidence="1">Leaf</tissue>
    </source>
</reference>
<dbReference type="Proteomes" id="UP000326396">
    <property type="component" value="Linkage Group LG3"/>
</dbReference>
<evidence type="ECO:0000313" key="1">
    <source>
        <dbReference type="EMBL" id="KAD4384465.1"/>
    </source>
</evidence>
<proteinExistence type="predicted"/>
<protein>
    <submittedName>
        <fullName evidence="1">Uncharacterized protein</fullName>
    </submittedName>
</protein>